<proteinExistence type="predicted"/>
<evidence type="ECO:0000256" key="1">
    <source>
        <dbReference type="SAM" id="MobiDB-lite"/>
    </source>
</evidence>
<accession>A0ABU0KPK3</accession>
<reference evidence="2 3" key="1">
    <citation type="submission" date="2023-07" db="EMBL/GenBank/DDBJ databases">
        <title>Genomic Encyclopedia of Type Strains, Phase IV (KMG-IV): sequencing the most valuable type-strain genomes for metagenomic binning, comparative biology and taxonomic classification.</title>
        <authorList>
            <person name="Goeker M."/>
        </authorList>
    </citation>
    <scope>NUCLEOTIDE SEQUENCE [LARGE SCALE GENOMIC DNA]</scope>
    <source>
        <strain evidence="2 3">DSM 40573</strain>
    </source>
</reference>
<name>A0ABU0KPK3_9ACTN</name>
<feature type="region of interest" description="Disordered" evidence="1">
    <location>
        <begin position="1"/>
        <end position="37"/>
    </location>
</feature>
<gene>
    <name evidence="2" type="ORF">QO019_006265</name>
</gene>
<feature type="compositionally biased region" description="Basic and acidic residues" evidence="1">
    <location>
        <begin position="22"/>
        <end position="35"/>
    </location>
</feature>
<dbReference type="EMBL" id="JAUSWC010000032">
    <property type="protein sequence ID" value="MDQ0491368.1"/>
    <property type="molecule type" value="Genomic_DNA"/>
</dbReference>
<protein>
    <submittedName>
        <fullName evidence="2">Uncharacterized protein</fullName>
    </submittedName>
</protein>
<evidence type="ECO:0000313" key="3">
    <source>
        <dbReference type="Proteomes" id="UP001236795"/>
    </source>
</evidence>
<dbReference type="Proteomes" id="UP001236795">
    <property type="component" value="Unassembled WGS sequence"/>
</dbReference>
<evidence type="ECO:0000313" key="2">
    <source>
        <dbReference type="EMBL" id="MDQ0491368.1"/>
    </source>
</evidence>
<keyword evidence="3" id="KW-1185">Reference proteome</keyword>
<organism evidence="2 3">
    <name type="scientific">Streptomyces thermodiastaticus</name>
    <dbReference type="NCBI Taxonomy" id="44061"/>
    <lineage>
        <taxon>Bacteria</taxon>
        <taxon>Bacillati</taxon>
        <taxon>Actinomycetota</taxon>
        <taxon>Actinomycetes</taxon>
        <taxon>Kitasatosporales</taxon>
        <taxon>Streptomycetaceae</taxon>
        <taxon>Streptomyces</taxon>
    </lineage>
</organism>
<sequence length="263" mass="27414">MTDHVVDAGEVDGVAGLAGRDGQGDADVRLTDPGRPEQGGVGLVLDEGEGRQVLDLAWGEFGLEGEAVVLQCLVVRQLRQPQAVAEAAAMADSEFLGQHQVVSQARVAFETWDEDQVDGQGRVDALIQQAQEAGEGGRVVAGLPGGYVQGCDDGGGAVPAVLESAPLDSAGAGRVGWPRERACIADFSSTLHHRVGRAVQGTRAHLGGLGVEVRILWPGEPDPAPEVEVGQDPADLGRRAHWLPVMGRSKVTVAMMVRCTSGP</sequence>
<comment type="caution">
    <text evidence="2">The sequence shown here is derived from an EMBL/GenBank/DDBJ whole genome shotgun (WGS) entry which is preliminary data.</text>
</comment>